<dbReference type="Gene3D" id="3.30.60.30">
    <property type="match status" value="1"/>
</dbReference>
<comment type="subcellular location">
    <subcellularLocation>
        <location evidence="1">Cell membrane</location>
        <topology evidence="1">Multi-pass membrane protein</topology>
    </subcellularLocation>
</comment>
<dbReference type="Proteomes" id="UP000298787">
    <property type="component" value="Chromosome 3"/>
</dbReference>
<feature type="transmembrane region" description="Helical" evidence="8">
    <location>
        <begin position="673"/>
        <end position="691"/>
    </location>
</feature>
<dbReference type="Pfam" id="PF00050">
    <property type="entry name" value="Kazal_1"/>
    <property type="match status" value="1"/>
</dbReference>
<dbReference type="InterPro" id="IPR036058">
    <property type="entry name" value="Kazal_dom_sf"/>
</dbReference>
<dbReference type="SMART" id="SM00280">
    <property type="entry name" value="KAZAL"/>
    <property type="match status" value="1"/>
</dbReference>
<dbReference type="GO" id="GO:0005886">
    <property type="term" value="C:plasma membrane"/>
    <property type="evidence" value="ECO:0007669"/>
    <property type="project" value="UniProtKB-SubCell"/>
</dbReference>
<dbReference type="GO" id="GO:0038023">
    <property type="term" value="F:signaling receptor activity"/>
    <property type="evidence" value="ECO:0007669"/>
    <property type="project" value="InterPro"/>
</dbReference>
<evidence type="ECO:0000256" key="8">
    <source>
        <dbReference type="SAM" id="Phobius"/>
    </source>
</evidence>
<keyword evidence="12" id="KW-1185">Reference proteome</keyword>
<organism evidence="11 12">
    <name type="scientific">Collichthys lucidus</name>
    <name type="common">Big head croaker</name>
    <name type="synonym">Sciaena lucida</name>
    <dbReference type="NCBI Taxonomy" id="240159"/>
    <lineage>
        <taxon>Eukaryota</taxon>
        <taxon>Metazoa</taxon>
        <taxon>Chordata</taxon>
        <taxon>Craniata</taxon>
        <taxon>Vertebrata</taxon>
        <taxon>Euteleostomi</taxon>
        <taxon>Actinopterygii</taxon>
        <taxon>Neopterygii</taxon>
        <taxon>Teleostei</taxon>
        <taxon>Neoteleostei</taxon>
        <taxon>Acanthomorphata</taxon>
        <taxon>Eupercaria</taxon>
        <taxon>Sciaenidae</taxon>
        <taxon>Collichthys</taxon>
    </lineage>
</organism>
<evidence type="ECO:0000256" key="9">
    <source>
        <dbReference type="SAM" id="SignalP"/>
    </source>
</evidence>
<evidence type="ECO:0000256" key="2">
    <source>
        <dbReference type="ARBA" id="ARBA00022448"/>
    </source>
</evidence>
<feature type="transmembrane region" description="Helical" evidence="8">
    <location>
        <begin position="200"/>
        <end position="217"/>
    </location>
</feature>
<dbReference type="GO" id="GO:0034632">
    <property type="term" value="F:retinol transmembrane transporter activity"/>
    <property type="evidence" value="ECO:0007669"/>
    <property type="project" value="InterPro"/>
</dbReference>
<dbReference type="PROSITE" id="PS00282">
    <property type="entry name" value="KAZAL_1"/>
    <property type="match status" value="1"/>
</dbReference>
<feature type="transmembrane region" description="Helical" evidence="8">
    <location>
        <begin position="796"/>
        <end position="819"/>
    </location>
</feature>
<evidence type="ECO:0000256" key="1">
    <source>
        <dbReference type="ARBA" id="ARBA00004651"/>
    </source>
</evidence>
<dbReference type="InterPro" id="IPR002350">
    <property type="entry name" value="Kazal_dom"/>
</dbReference>
<name>A0A4U5U433_COLLU</name>
<feature type="transmembrane region" description="Helical" evidence="8">
    <location>
        <begin position="168"/>
        <end position="188"/>
    </location>
</feature>
<evidence type="ECO:0000256" key="5">
    <source>
        <dbReference type="ARBA" id="ARBA00022989"/>
    </source>
</evidence>
<feature type="transmembrane region" description="Helical" evidence="8">
    <location>
        <begin position="764"/>
        <end position="784"/>
    </location>
</feature>
<feature type="domain" description="Kazal-like" evidence="10">
    <location>
        <begin position="27"/>
        <end position="78"/>
    </location>
</feature>
<protein>
    <submittedName>
        <fullName evidence="11">Stimulated by retinoic acid gene 6 protein-like</fullName>
    </submittedName>
</protein>
<keyword evidence="6 8" id="KW-0472">Membrane</keyword>
<dbReference type="InterPro" id="IPR026612">
    <property type="entry name" value="STRA6-like"/>
</dbReference>
<dbReference type="SUPFAM" id="SSF100895">
    <property type="entry name" value="Kazal-type serine protease inhibitors"/>
    <property type="match status" value="1"/>
</dbReference>
<feature type="transmembrane region" description="Helical" evidence="8">
    <location>
        <begin position="344"/>
        <end position="366"/>
    </location>
</feature>
<evidence type="ECO:0000313" key="12">
    <source>
        <dbReference type="Proteomes" id="UP000298787"/>
    </source>
</evidence>
<proteinExistence type="predicted"/>
<feature type="chain" id="PRO_5020959543" evidence="9">
    <location>
        <begin position="21"/>
        <end position="1023"/>
    </location>
</feature>
<accession>A0A4U5U433</accession>
<evidence type="ECO:0000256" key="4">
    <source>
        <dbReference type="ARBA" id="ARBA00022692"/>
    </source>
</evidence>
<sequence>MAGRVVFLGLLGLLVLCVAADPENSGLMRKASCPDDMAEIAACPMNFAPVCGSDGNTYPNECALCVQKQDSTGRECQNGISVDLFLHISLIPAVFITGVLSFLQKRAKILGIDHKLPFLKRRFAIVVPLDTIGSISNRWSYGFAFGAVSSSVLLLFSENYKLFDVPPWATAILYLIGALEVGLVYFPFFACLSTPFRTTGAVLGILYSLSWIIVTVWDVVTCPSGKILGSYEKIVSQWPRILSLIFLFGRFVYMLVKAVRIRLQLEQEDHEELIGEHQVQHVKSLLRKTPVHSKPLSWFQRKVYEWDPNFKFPNRIIGTSIITLIGLYTASITRYSGWQIAFTLWGYLIVHFVHFLFALLFVYLLVLPIQHGRIVSMLTNIGIILLTISLVISLVILQVVLVQIFFLQEKMSPTDKEKPLALNNTKAFHCFNYFFFFYNVVMGIGNCILRLLCSMVVGTWLVSRIDRTIMQRGYESMDAGYSTWVGMIFADHYHNNPAMVCFCQLLVSNKSERQTASVYSSFDNTPSGQKALDVVFYLTEEPSSDPAQKAPPLLIFITTDTIIICPECPTTPSAGSDWQSVLPGKSQMGRSISATSSVFFFFKNSEDRECQNGISVDQFLHISLIPAVLITGVLSFLQKRAERLGIDHKLPFLGRCFAIVVPMDTIGSISNRWSYGFAFGAVSSSVLLLFSENYKLFDVPPWATAIQYLIGALEVGLVYFPFFACLSTPFRTTGAVLGILYSLSCKPMNWFQRKVYEWDPNFKFPNRIIGTSIIALICLYTASITKYSGWQIAYTLWGYLIVHFVLFVFALFIGLVVLLMKHDIINIFNDIGNILLTISLVISLVILQIVLVQNFFLQEKMSPTDKDKPLALNNRKAFHCFNYFFFFYNVAMGLSNCMLRLLYSTVVGTCLVSRIDRTIMQNGYESMDFGYRVWVGMIFADHYHNNPVMVCFCQLLVPNKFERQTVSAYSTLDNTPSGQKALDVVLYLTEEPSSDPAQKAPPLLIFITTDTIIIISPVSVAGL</sequence>
<dbReference type="EMBL" id="CM014080">
    <property type="protein sequence ID" value="TKS68933.1"/>
    <property type="molecule type" value="Genomic_DNA"/>
</dbReference>
<keyword evidence="3" id="KW-1003">Cell membrane</keyword>
<dbReference type="PANTHER" id="PTHR21444:SF17">
    <property type="entry name" value="STIMULATED BY RETINOIC ACID GENE 6 PROTEIN-LIKE"/>
    <property type="match status" value="1"/>
</dbReference>
<dbReference type="PROSITE" id="PS51465">
    <property type="entry name" value="KAZAL_2"/>
    <property type="match status" value="1"/>
</dbReference>
<evidence type="ECO:0000256" key="6">
    <source>
        <dbReference type="ARBA" id="ARBA00023136"/>
    </source>
</evidence>
<feature type="transmembrane region" description="Helical" evidence="8">
    <location>
        <begin position="316"/>
        <end position="338"/>
    </location>
</feature>
<keyword evidence="2" id="KW-0813">Transport</keyword>
<evidence type="ECO:0000256" key="7">
    <source>
        <dbReference type="ARBA" id="ARBA00023170"/>
    </source>
</evidence>
<gene>
    <name evidence="11" type="ORF">D9C73_002997</name>
</gene>
<feature type="signal peptide" evidence="9">
    <location>
        <begin position="1"/>
        <end position="20"/>
    </location>
</feature>
<evidence type="ECO:0000259" key="10">
    <source>
        <dbReference type="PROSITE" id="PS51465"/>
    </source>
</evidence>
<feature type="transmembrane region" description="Helical" evidence="8">
    <location>
        <begin position="876"/>
        <end position="894"/>
    </location>
</feature>
<feature type="transmembrane region" description="Helical" evidence="8">
    <location>
        <begin position="831"/>
        <end position="856"/>
    </location>
</feature>
<keyword evidence="9" id="KW-0732">Signal</keyword>
<dbReference type="GO" id="GO:0071939">
    <property type="term" value="P:vitamin A import into cell"/>
    <property type="evidence" value="ECO:0007669"/>
    <property type="project" value="TreeGrafter"/>
</dbReference>
<evidence type="ECO:0000313" key="11">
    <source>
        <dbReference type="EMBL" id="TKS68933.1"/>
    </source>
</evidence>
<dbReference type="AlphaFoldDB" id="A0A4U5U433"/>
<dbReference type="Pfam" id="PF14752">
    <property type="entry name" value="RBP_receptor"/>
    <property type="match status" value="3"/>
</dbReference>
<keyword evidence="4 8" id="KW-0812">Transmembrane</keyword>
<keyword evidence="7" id="KW-0675">Receptor</keyword>
<dbReference type="STRING" id="240159.A0A4U5U433"/>
<evidence type="ECO:0000256" key="3">
    <source>
        <dbReference type="ARBA" id="ARBA00022475"/>
    </source>
</evidence>
<feature type="transmembrane region" description="Helical" evidence="8">
    <location>
        <begin position="237"/>
        <end position="256"/>
    </location>
</feature>
<dbReference type="PANTHER" id="PTHR21444">
    <property type="entry name" value="COILED-COIL DOMAIN-CONTAINING PROTEIN 180"/>
    <property type="match status" value="1"/>
</dbReference>
<feature type="transmembrane region" description="Helical" evidence="8">
    <location>
        <begin position="436"/>
        <end position="462"/>
    </location>
</feature>
<feature type="transmembrane region" description="Helical" evidence="8">
    <location>
        <begin position="84"/>
        <end position="103"/>
    </location>
</feature>
<reference evidence="11 12" key="1">
    <citation type="submission" date="2019-01" db="EMBL/GenBank/DDBJ databases">
        <title>Genome Assembly of Collichthys lucidus.</title>
        <authorList>
            <person name="Cai M."/>
            <person name="Xiao S."/>
        </authorList>
    </citation>
    <scope>NUCLEOTIDE SEQUENCE [LARGE SCALE GENOMIC DNA]</scope>
    <source>
        <strain evidence="11">JT15FE1705JMU</strain>
        <tissue evidence="11">Muscle</tissue>
    </source>
</reference>
<feature type="transmembrane region" description="Helical" evidence="8">
    <location>
        <begin position="378"/>
        <end position="406"/>
    </location>
</feature>
<keyword evidence="5 8" id="KW-1133">Transmembrane helix</keyword>
<feature type="transmembrane region" description="Helical" evidence="8">
    <location>
        <begin position="139"/>
        <end position="156"/>
    </location>
</feature>